<organism evidence="8 9">
    <name type="scientific">Scheffersomyces stipitis (strain ATCC 58785 / CBS 6054 / NBRC 10063 / NRRL Y-11545)</name>
    <name type="common">Yeast</name>
    <name type="synonym">Pichia stipitis</name>
    <dbReference type="NCBI Taxonomy" id="322104"/>
    <lineage>
        <taxon>Eukaryota</taxon>
        <taxon>Fungi</taxon>
        <taxon>Dikarya</taxon>
        <taxon>Ascomycota</taxon>
        <taxon>Saccharomycotina</taxon>
        <taxon>Pichiomycetes</taxon>
        <taxon>Debaryomycetaceae</taxon>
        <taxon>Scheffersomyces</taxon>
    </lineage>
</organism>
<dbReference type="PANTHER" id="PTHR11071">
    <property type="entry name" value="PEPTIDYL-PROLYL CIS-TRANS ISOMERASE"/>
    <property type="match status" value="1"/>
</dbReference>
<feature type="domain" description="PPIase cyclophilin-type" evidence="7">
    <location>
        <begin position="11"/>
        <end position="189"/>
    </location>
</feature>
<accession>A3M003</accession>
<evidence type="ECO:0000259" key="7">
    <source>
        <dbReference type="PROSITE" id="PS50072"/>
    </source>
</evidence>
<sequence>MKVEPVRPHVYLDISIGARDVGRIVIELFDDLAPKSTENFINLCDGVSLDGEILGYKNNVFHRVIKNFVIQAGDLKYGQFSSVDAYYQEDIGKGNISTVDPPNMIEGENLSEALDAPFKVCMANSGDKNANGSQFFITTYPSPHLTGRHSVFGRVIHGKSVVREVERVNTNKENIPKKEEIVLIKDCGKWDESMPVPIFNASYDTRGGDIYEEFPDDDEHIDKESSESVYEAASRIKESGTLLFKAGKKQEAFLKYRKCMRYIMEYIPDQDQEPEWYEKYIDLKKKVYLNLSLVCLQLKNYVKAVDYSSYLLEMDNASSQEKAKAHFRKGSGLIELKKNNLALVDLEAANKLVPDDAAINRELTRCQDLIERQKKEEKAKYAKFFK</sequence>
<keyword evidence="4" id="KW-0802">TPR repeat</keyword>
<keyword evidence="5" id="KW-0697">Rotamase</keyword>
<reference evidence="8 9" key="1">
    <citation type="journal article" date="2007" name="Nat. Biotechnol.">
        <title>Genome sequence of the lignocellulose-bioconverting and xylose-fermenting yeast Pichia stipitis.</title>
        <authorList>
            <person name="Jeffries T.W."/>
            <person name="Grigoriev I.V."/>
            <person name="Grimwood J."/>
            <person name="Laplaza J.M."/>
            <person name="Aerts A."/>
            <person name="Salamov A."/>
            <person name="Schmutz J."/>
            <person name="Lindquist E."/>
            <person name="Dehal P."/>
            <person name="Shapiro H."/>
            <person name="Jin Y.S."/>
            <person name="Passoth V."/>
            <person name="Richardson P.M."/>
        </authorList>
    </citation>
    <scope>NUCLEOTIDE SEQUENCE [LARGE SCALE GENOMIC DNA]</scope>
    <source>
        <strain evidence="9">ATCC 58785 / CBS 6054 / NBRC 10063 / NRRL Y-11545</strain>
    </source>
</reference>
<dbReference type="HOGENOM" id="CLU_012062_37_0_1"/>
<name>A3M003_PICST</name>
<dbReference type="PANTHER" id="PTHR11071:SF561">
    <property type="entry name" value="PEPTIDYL-PROLYL CIS-TRANS ISOMERASE D-RELATED"/>
    <property type="match status" value="1"/>
</dbReference>
<dbReference type="GO" id="GO:0042026">
    <property type="term" value="P:protein refolding"/>
    <property type="evidence" value="ECO:0007669"/>
    <property type="project" value="UniProtKB-ARBA"/>
</dbReference>
<evidence type="ECO:0000256" key="4">
    <source>
        <dbReference type="ARBA" id="ARBA00022803"/>
    </source>
</evidence>
<dbReference type="AlphaFoldDB" id="A3M003"/>
<dbReference type="EMBL" id="CP000502">
    <property type="protein sequence ID" value="ABN68434.2"/>
    <property type="molecule type" value="Genomic_DNA"/>
</dbReference>
<dbReference type="SUPFAM" id="SSF50891">
    <property type="entry name" value="Cyclophilin-like"/>
    <property type="match status" value="1"/>
</dbReference>
<dbReference type="RefSeq" id="XP_001386463.2">
    <property type="nucleotide sequence ID" value="XM_001386426.1"/>
</dbReference>
<protein>
    <recommendedName>
        <fullName evidence="2">peptidylprolyl isomerase</fullName>
        <ecNumber evidence="2">5.2.1.8</ecNumber>
    </recommendedName>
</protein>
<keyword evidence="9" id="KW-1185">Reference proteome</keyword>
<dbReference type="GO" id="GO:0003755">
    <property type="term" value="F:peptidyl-prolyl cis-trans isomerase activity"/>
    <property type="evidence" value="ECO:0007669"/>
    <property type="project" value="UniProtKB-KW"/>
</dbReference>
<dbReference type="PROSITE" id="PS50072">
    <property type="entry name" value="CSA_PPIASE_2"/>
    <property type="match status" value="1"/>
</dbReference>
<dbReference type="GO" id="GO:0005737">
    <property type="term" value="C:cytoplasm"/>
    <property type="evidence" value="ECO:0007669"/>
    <property type="project" value="TreeGrafter"/>
</dbReference>
<dbReference type="InParanoid" id="A3M003"/>
<evidence type="ECO:0000256" key="6">
    <source>
        <dbReference type="ARBA" id="ARBA00023235"/>
    </source>
</evidence>
<dbReference type="Gene3D" id="1.25.40.10">
    <property type="entry name" value="Tetratricopeptide repeat domain"/>
    <property type="match status" value="1"/>
</dbReference>
<dbReference type="KEGG" id="pic:PICST_50233"/>
<dbReference type="InterPro" id="IPR011990">
    <property type="entry name" value="TPR-like_helical_dom_sf"/>
</dbReference>
<evidence type="ECO:0000256" key="5">
    <source>
        <dbReference type="ARBA" id="ARBA00023110"/>
    </source>
</evidence>
<dbReference type="GO" id="GO:0016018">
    <property type="term" value="F:cyclosporin A binding"/>
    <property type="evidence" value="ECO:0007669"/>
    <property type="project" value="TreeGrafter"/>
</dbReference>
<evidence type="ECO:0000256" key="2">
    <source>
        <dbReference type="ARBA" id="ARBA00013194"/>
    </source>
</evidence>
<dbReference type="Gene3D" id="2.40.100.10">
    <property type="entry name" value="Cyclophilin-like"/>
    <property type="match status" value="1"/>
</dbReference>
<dbReference type="OrthoDB" id="407558at2759"/>
<dbReference type="InterPro" id="IPR020892">
    <property type="entry name" value="Cyclophilin-type_PPIase_CS"/>
</dbReference>
<evidence type="ECO:0000313" key="8">
    <source>
        <dbReference type="EMBL" id="ABN68434.2"/>
    </source>
</evidence>
<dbReference type="eggNOG" id="KOG0546">
    <property type="taxonomic scope" value="Eukaryota"/>
</dbReference>
<evidence type="ECO:0000313" key="9">
    <source>
        <dbReference type="Proteomes" id="UP000002258"/>
    </source>
</evidence>
<dbReference type="FunFam" id="1.25.40.10:FF:000029">
    <property type="entry name" value="peptidyl-prolyl cis-trans isomerase D"/>
    <property type="match status" value="1"/>
</dbReference>
<dbReference type="OMA" id="QFFITTY"/>
<dbReference type="Pfam" id="PF00160">
    <property type="entry name" value="Pro_isomerase"/>
    <property type="match status" value="1"/>
</dbReference>
<dbReference type="GO" id="GO:0051082">
    <property type="term" value="F:unfolded protein binding"/>
    <property type="evidence" value="ECO:0007669"/>
    <property type="project" value="UniProtKB-ARBA"/>
</dbReference>
<keyword evidence="3" id="KW-0677">Repeat</keyword>
<dbReference type="PROSITE" id="PS00170">
    <property type="entry name" value="CSA_PPIASE_1"/>
    <property type="match status" value="1"/>
</dbReference>
<dbReference type="EC" id="5.2.1.8" evidence="2"/>
<dbReference type="InterPro" id="IPR029000">
    <property type="entry name" value="Cyclophilin-like_dom_sf"/>
</dbReference>
<comment type="catalytic activity">
    <reaction evidence="1">
        <text>[protein]-peptidylproline (omega=180) = [protein]-peptidylproline (omega=0)</text>
        <dbReference type="Rhea" id="RHEA:16237"/>
        <dbReference type="Rhea" id="RHEA-COMP:10747"/>
        <dbReference type="Rhea" id="RHEA-COMP:10748"/>
        <dbReference type="ChEBI" id="CHEBI:83833"/>
        <dbReference type="ChEBI" id="CHEBI:83834"/>
        <dbReference type="EC" id="5.2.1.8"/>
    </reaction>
</comment>
<dbReference type="InterPro" id="IPR002130">
    <property type="entry name" value="Cyclophilin-type_PPIase_dom"/>
</dbReference>
<dbReference type="PRINTS" id="PR00153">
    <property type="entry name" value="CSAPPISMRASE"/>
</dbReference>
<dbReference type="STRING" id="322104.A3M003"/>
<dbReference type="GeneID" id="4841063"/>
<proteinExistence type="predicted"/>
<evidence type="ECO:0000256" key="1">
    <source>
        <dbReference type="ARBA" id="ARBA00000971"/>
    </source>
</evidence>
<keyword evidence="6" id="KW-0413">Isomerase</keyword>
<dbReference type="Proteomes" id="UP000002258">
    <property type="component" value="Chromosome 8"/>
</dbReference>
<dbReference type="FunCoup" id="A3M003">
    <property type="interactions" value="62"/>
</dbReference>
<dbReference type="SUPFAM" id="SSF48452">
    <property type="entry name" value="TPR-like"/>
    <property type="match status" value="1"/>
</dbReference>
<evidence type="ECO:0000256" key="3">
    <source>
        <dbReference type="ARBA" id="ARBA00022737"/>
    </source>
</evidence>
<gene>
    <name evidence="8" type="ORF">PICST_50233</name>
</gene>